<dbReference type="EMBL" id="CP012670">
    <property type="protein sequence ID" value="AUX22554.1"/>
    <property type="molecule type" value="Genomic_DNA"/>
</dbReference>
<gene>
    <name evidence="2" type="ORF">SOCEGT47_030570</name>
</gene>
<evidence type="ECO:0000259" key="1">
    <source>
        <dbReference type="Pfam" id="PF00501"/>
    </source>
</evidence>
<protein>
    <recommendedName>
        <fullName evidence="1">AMP-dependent synthetase/ligase domain-containing protein</fullName>
    </recommendedName>
</protein>
<dbReference type="SUPFAM" id="SSF56801">
    <property type="entry name" value="Acetyl-CoA synthetase-like"/>
    <property type="match status" value="1"/>
</dbReference>
<organism evidence="2 3">
    <name type="scientific">Sorangium cellulosum</name>
    <name type="common">Polyangium cellulosum</name>
    <dbReference type="NCBI Taxonomy" id="56"/>
    <lineage>
        <taxon>Bacteria</taxon>
        <taxon>Pseudomonadati</taxon>
        <taxon>Myxococcota</taxon>
        <taxon>Polyangia</taxon>
        <taxon>Polyangiales</taxon>
        <taxon>Polyangiaceae</taxon>
        <taxon>Sorangium</taxon>
    </lineage>
</organism>
<evidence type="ECO:0000313" key="3">
    <source>
        <dbReference type="Proteomes" id="UP000295781"/>
    </source>
</evidence>
<dbReference type="InterPro" id="IPR042099">
    <property type="entry name" value="ANL_N_sf"/>
</dbReference>
<proteinExistence type="predicted"/>
<dbReference type="Gene3D" id="3.40.50.12780">
    <property type="entry name" value="N-terminal domain of ligase-like"/>
    <property type="match status" value="1"/>
</dbReference>
<dbReference type="PANTHER" id="PTHR43845:SF1">
    <property type="entry name" value="BLR5969 PROTEIN"/>
    <property type="match status" value="1"/>
</dbReference>
<dbReference type="RefSeq" id="WP_165373216.1">
    <property type="nucleotide sequence ID" value="NZ_CP012670.1"/>
</dbReference>
<dbReference type="AlphaFoldDB" id="A0A4P2Q031"/>
<dbReference type="InterPro" id="IPR000873">
    <property type="entry name" value="AMP-dep_synth/lig_dom"/>
</dbReference>
<feature type="domain" description="AMP-dependent synthetase/ligase" evidence="1">
    <location>
        <begin position="72"/>
        <end position="238"/>
    </location>
</feature>
<evidence type="ECO:0000313" key="2">
    <source>
        <dbReference type="EMBL" id="AUX22554.1"/>
    </source>
</evidence>
<dbReference type="Proteomes" id="UP000295781">
    <property type="component" value="Chromosome"/>
</dbReference>
<dbReference type="Pfam" id="PF00501">
    <property type="entry name" value="AMP-binding"/>
    <property type="match status" value="1"/>
</dbReference>
<sequence>MTLADQPTRFDPTPLRRAYAEMTSSALPLRDHPLYGTVERFEDARFLTPAALSEFTERAAFACDVTQLEVCPACFFQTSGSTGRSKRIPYSERDLEKQADHEATAFRKLGLSSRDVVLSLGSPPPSISAWAIANGSRRLGATVLNGSHVDYELALESGRAEEVTTLFATPLVALAIGRAIAEEQGDPRRVFPRLRRAILFGDTLPRSLRREVRDLWGVDRVLALYGTVEADVVATELPGEQGELDPMLEELLIELLPEEELRRERLDPSHSPAPVRVADLPPGDVVGEILLSDLRREALPIVRYRIGDIVRVRAREGGRPTLSVLGRSKSTVFIDGAPIYEMALNQAIEEALGGAACRWQLTAARRSGGPFDLVLEQPPGAARAERAVLDAIAGAVVPREIDVARHFRVSCSPRLPEPSGPGDLKAARVVVAS</sequence>
<dbReference type="PANTHER" id="PTHR43845">
    <property type="entry name" value="BLR5969 PROTEIN"/>
    <property type="match status" value="1"/>
</dbReference>
<accession>A0A4P2Q031</accession>
<reference evidence="2 3" key="1">
    <citation type="submission" date="2015-09" db="EMBL/GenBank/DDBJ databases">
        <title>Sorangium comparison.</title>
        <authorList>
            <person name="Zaburannyi N."/>
            <person name="Bunk B."/>
            <person name="Overmann J."/>
            <person name="Mueller R."/>
        </authorList>
    </citation>
    <scope>NUCLEOTIDE SEQUENCE [LARGE SCALE GENOMIC DNA]</scope>
    <source>
        <strain evidence="2 3">So ceGT47</strain>
    </source>
</reference>
<name>A0A4P2Q031_SORCE</name>